<dbReference type="InterPro" id="IPR036397">
    <property type="entry name" value="RNaseH_sf"/>
</dbReference>
<evidence type="ECO:0000313" key="2">
    <source>
        <dbReference type="Proteomes" id="UP000607197"/>
    </source>
</evidence>
<dbReference type="OrthoDB" id="145936at2157"/>
<comment type="caution">
    <text evidence="1">The sequence shown here is derived from an EMBL/GenBank/DDBJ whole genome shotgun (WGS) entry which is preliminary data.</text>
</comment>
<organism evidence="1 2">
    <name type="scientific">Halocalculus aciditolerans</name>
    <dbReference type="NCBI Taxonomy" id="1383812"/>
    <lineage>
        <taxon>Archaea</taxon>
        <taxon>Methanobacteriati</taxon>
        <taxon>Methanobacteriota</taxon>
        <taxon>Stenosarchaea group</taxon>
        <taxon>Halobacteria</taxon>
        <taxon>Halobacteriales</taxon>
        <taxon>Halobacteriaceae</taxon>
        <taxon>Halocalculus</taxon>
    </lineage>
</organism>
<proteinExistence type="predicted"/>
<dbReference type="GO" id="GO:0003676">
    <property type="term" value="F:nucleic acid binding"/>
    <property type="evidence" value="ECO:0007669"/>
    <property type="project" value="InterPro"/>
</dbReference>
<dbReference type="Proteomes" id="UP000607197">
    <property type="component" value="Unassembled WGS sequence"/>
</dbReference>
<evidence type="ECO:0008006" key="3">
    <source>
        <dbReference type="Google" id="ProtNLM"/>
    </source>
</evidence>
<dbReference type="RefSeq" id="WP_188979660.1">
    <property type="nucleotide sequence ID" value="NZ_BMPG01000003.1"/>
</dbReference>
<dbReference type="Gene3D" id="3.30.420.10">
    <property type="entry name" value="Ribonuclease H-like superfamily/Ribonuclease H"/>
    <property type="match status" value="1"/>
</dbReference>
<keyword evidence="2" id="KW-1185">Reference proteome</keyword>
<dbReference type="CDD" id="cd04659">
    <property type="entry name" value="Piwi_piwi-like_ProArk"/>
    <property type="match status" value="1"/>
</dbReference>
<evidence type="ECO:0000313" key="1">
    <source>
        <dbReference type="EMBL" id="GGL67116.1"/>
    </source>
</evidence>
<dbReference type="AlphaFoldDB" id="A0A830F651"/>
<dbReference type="InterPro" id="IPR012337">
    <property type="entry name" value="RNaseH-like_sf"/>
</dbReference>
<sequence length="474" mass="53945">MAGDQFQLERLEEPSLVFAGGGEKKDPRAGILEHGPCPRSAEDVAEVVNVGIVGDSRSISMMEGLLRAMRGGIESRQKRKRWKTPFPGLGVDSRLGFDYQLVEQWKGRIRDDKMEALEDVRGRDERAEFAFKHIKYQIQSICNTTPSPDVIFVTIPERIVEACSDPNTDTTEIRTENGNFRSRIKIAGMEKHTPTQLMSPEVLRDTRDVQERSEVAWNVAVGMLYKARRGRPWKLGKLRNQTCYAGISFFKERGEDPKMRASVAQVFIPDGRHFVIRGDPVEDVASDEPQTHLSYEDAKTLVEDILENYGSHMDERPRRLVLHKSSNFLDEEARGFHDGAEDVPEKDFVTIRKKHPLRIFPPSGDHPVLRGTLAIPQGEKEYYLYTKGYVPEHSVYNDPGTPNPIVIRPHSEYYTGDYSRICDEILAFTKLDWNSSDFCKRSPVTIGIADAVSDILAEPEASDVNLETHYYYYM</sequence>
<reference evidence="1" key="1">
    <citation type="journal article" date="2014" name="Int. J. Syst. Evol. Microbiol.">
        <title>Complete genome sequence of Corynebacterium casei LMG S-19264T (=DSM 44701T), isolated from a smear-ripened cheese.</title>
        <authorList>
            <consortium name="US DOE Joint Genome Institute (JGI-PGF)"/>
            <person name="Walter F."/>
            <person name="Albersmeier A."/>
            <person name="Kalinowski J."/>
            <person name="Ruckert C."/>
        </authorList>
    </citation>
    <scope>NUCLEOTIDE SEQUENCE</scope>
    <source>
        <strain evidence="1">JCM 19596</strain>
    </source>
</reference>
<accession>A0A830F651</accession>
<reference evidence="1" key="2">
    <citation type="submission" date="2020-09" db="EMBL/GenBank/DDBJ databases">
        <authorList>
            <person name="Sun Q."/>
            <person name="Ohkuma M."/>
        </authorList>
    </citation>
    <scope>NUCLEOTIDE SEQUENCE</scope>
    <source>
        <strain evidence="1">JCM 19596</strain>
    </source>
</reference>
<name>A0A830F651_9EURY</name>
<gene>
    <name evidence="1" type="ORF">GCM10009039_26380</name>
</gene>
<dbReference type="SUPFAM" id="SSF53098">
    <property type="entry name" value="Ribonuclease H-like"/>
    <property type="match status" value="1"/>
</dbReference>
<dbReference type="EMBL" id="BMPG01000003">
    <property type="protein sequence ID" value="GGL67116.1"/>
    <property type="molecule type" value="Genomic_DNA"/>
</dbReference>
<protein>
    <recommendedName>
        <fullName evidence="3">Piwi domain-containing protein</fullName>
    </recommendedName>
</protein>